<evidence type="ECO:0000313" key="2">
    <source>
        <dbReference type="EMBL" id="MEW9501131.1"/>
    </source>
</evidence>
<gene>
    <name evidence="2" type="ORF">AB1471_04850</name>
</gene>
<dbReference type="InterPro" id="IPR006626">
    <property type="entry name" value="PbH1"/>
</dbReference>
<dbReference type="SUPFAM" id="SSF51126">
    <property type="entry name" value="Pectin lyase-like"/>
    <property type="match status" value="2"/>
</dbReference>
<dbReference type="InterPro" id="IPR011050">
    <property type="entry name" value="Pectin_lyase_fold/virulence"/>
</dbReference>
<evidence type="ECO:0000259" key="1">
    <source>
        <dbReference type="Pfam" id="PF13229"/>
    </source>
</evidence>
<organism evidence="2 3">
    <name type="scientific">Jeotgalibacillus marinus</name>
    <dbReference type="NCBI Taxonomy" id="86667"/>
    <lineage>
        <taxon>Bacteria</taxon>
        <taxon>Bacillati</taxon>
        <taxon>Bacillota</taxon>
        <taxon>Bacilli</taxon>
        <taxon>Bacillales</taxon>
        <taxon>Caryophanaceae</taxon>
        <taxon>Jeotgalibacillus</taxon>
    </lineage>
</organism>
<sequence>MTKHVVPTDINLPSLDIKSNTWSSQKISSAINSIVEAVVSETDTYLIELDRWGISNNLTNAFDTSTGINSAIQWAYENGYTNVIFPKGEYLIHEDIPILPQSRTIYDLNGAKFRIQDNKIEKYAIFEPTDTEYTTIKNGILQGDRYSHDYYEGAVQWKSNTVYSIGDKVIPVGQIGGETTHGIAQYYFECTSSGLSSTTEPIWESEPIKDGNTVNDGSVIWTAVHSGTHEWGAGIELKGLCRFTVIENCEIYETTGDGIITSGAYNQKGVVYKTNIVEGFINTDTGTIETSDEWIRTNRSYSLTDSQIQSNGYIALYGNGYGKWYFEVKHYNAYFYDIDGNFISVEENVIWNTPIYFPKNADHVYFSINQPMPDLDSIEGDRFAEFRTQSNVEFTVIRNNNIHHTRRTGMALGYCRQVIVENNEIHHVSGAAPECAIDVEDGNWTNQHYHFERNVCHHNGFYDLILFSGVYITVKDNVFSSTCTTNNNVQHSYWTGNKFLQDSRMLAAGEMIMNANYFYGSYLQLTKGKEKLISNCIFENSWLVLDIDTPYTSTISNCRFTTNNNAKLLNMYYKIRFLGEAVIMKDCVFTGTDEILSPTHVMNDVGSGYIFDGVIFHKTKGLALPNGTYENCKFFDLEGNVYNQGQRGELVVKNCMFKNLATNGGLKIKNATNVKIIDNEFTISGKSRYAIKIEDIDNGIIQDNLLQGNDMNYYAVSPLIDVPSSFNGTRLVIARNTFSTNHQTLMAIKTIDAVSVNPIIINDNEMDDCTLNLRPSDHEVDSYYYPN</sequence>
<protein>
    <submittedName>
        <fullName evidence="2">Right-handed parallel beta-helix repeat-containing protein</fullName>
    </submittedName>
</protein>
<dbReference type="InterPro" id="IPR012334">
    <property type="entry name" value="Pectin_lyas_fold"/>
</dbReference>
<proteinExistence type="predicted"/>
<accession>A0ABV3Q1L4</accession>
<feature type="domain" description="Right handed beta helix" evidence="1">
    <location>
        <begin position="393"/>
        <end position="492"/>
    </location>
</feature>
<comment type="caution">
    <text evidence="2">The sequence shown here is derived from an EMBL/GenBank/DDBJ whole genome shotgun (WGS) entry which is preliminary data.</text>
</comment>
<dbReference type="InterPro" id="IPR039448">
    <property type="entry name" value="Beta_helix"/>
</dbReference>
<dbReference type="EMBL" id="JBFMIA010000002">
    <property type="protein sequence ID" value="MEW9501131.1"/>
    <property type="molecule type" value="Genomic_DNA"/>
</dbReference>
<dbReference type="Gene3D" id="2.160.20.10">
    <property type="entry name" value="Single-stranded right-handed beta-helix, Pectin lyase-like"/>
    <property type="match status" value="2"/>
</dbReference>
<name>A0ABV3Q1L4_9BACL</name>
<evidence type="ECO:0000313" key="3">
    <source>
        <dbReference type="Proteomes" id="UP001556040"/>
    </source>
</evidence>
<reference evidence="2 3" key="1">
    <citation type="journal article" date="1979" name="Int. J. Syst. Evol. Microbiol.">
        <title>Bacillus globisporus subsp. marinus subsp. nov.</title>
        <authorList>
            <person name="Liu H."/>
        </authorList>
    </citation>
    <scope>NUCLEOTIDE SEQUENCE [LARGE SCALE GENOMIC DNA]</scope>
    <source>
        <strain evidence="2 3">DSM 1297</strain>
    </source>
</reference>
<dbReference type="Pfam" id="PF13229">
    <property type="entry name" value="Beta_helix"/>
    <property type="match status" value="1"/>
</dbReference>
<keyword evidence="3" id="KW-1185">Reference proteome</keyword>
<dbReference type="Proteomes" id="UP001556040">
    <property type="component" value="Unassembled WGS sequence"/>
</dbReference>
<dbReference type="SMART" id="SM00710">
    <property type="entry name" value="PbH1"/>
    <property type="match status" value="7"/>
</dbReference>
<dbReference type="RefSeq" id="WP_367778604.1">
    <property type="nucleotide sequence ID" value="NZ_JBFMIA010000002.1"/>
</dbReference>